<feature type="transmembrane region" description="Helical" evidence="1">
    <location>
        <begin position="73"/>
        <end position="91"/>
    </location>
</feature>
<dbReference type="Proteomes" id="UP000219467">
    <property type="component" value="Unassembled WGS sequence"/>
</dbReference>
<keyword evidence="3" id="KW-1185">Reference proteome</keyword>
<feature type="transmembrane region" description="Helical" evidence="1">
    <location>
        <begin position="139"/>
        <end position="159"/>
    </location>
</feature>
<dbReference type="AlphaFoldDB" id="A0A285D0T0"/>
<dbReference type="RefSeq" id="WP_235841002.1">
    <property type="nucleotide sequence ID" value="NZ_OAOQ01000013.1"/>
</dbReference>
<reference evidence="3" key="1">
    <citation type="submission" date="2017-08" db="EMBL/GenBank/DDBJ databases">
        <authorList>
            <person name="Varghese N."/>
            <person name="Submissions S."/>
        </authorList>
    </citation>
    <scope>NUCLEOTIDE SEQUENCE [LARGE SCALE GENOMIC DNA]</scope>
    <source>
        <strain evidence="3">JA234</strain>
    </source>
</reference>
<feature type="transmembrane region" description="Helical" evidence="1">
    <location>
        <begin position="35"/>
        <end position="52"/>
    </location>
</feature>
<name>A0A285D0T0_9RHOB</name>
<protein>
    <submittedName>
        <fullName evidence="2">Uncharacterized protein</fullName>
    </submittedName>
</protein>
<keyword evidence="1" id="KW-0812">Transmembrane</keyword>
<evidence type="ECO:0000256" key="1">
    <source>
        <dbReference type="SAM" id="Phobius"/>
    </source>
</evidence>
<sequence length="278" mass="29685">MITRLAGALVRAAFVMLLLATPSILLPGVGSDGKQMVALVALFGGVLTFVEYNATYPGLIEFRDAPPFNRIRFLMLFAMVLALTLIQRGGIDPTPLTQLAAELGALLGASADFPYSPVRLATLMLADAAPPEAVEAVRAAAATSYVIALSTLAVFIVIIRLNRWPSRNAAFNVWVNLPTFEATAGGDVVQRLVRDARVNVALGFLLPFLIPTVVRIGSSGVDPMALTSPQTLVWTMAAWAFLPASLFMRGVGMARIAEMIREKRRMGEIVGSSGFVPA</sequence>
<gene>
    <name evidence="2" type="ORF">SAMN05878503_11386</name>
</gene>
<organism evidence="2 3">
    <name type="scientific">Cereibacter ovatus</name>
    <dbReference type="NCBI Taxonomy" id="439529"/>
    <lineage>
        <taxon>Bacteria</taxon>
        <taxon>Pseudomonadati</taxon>
        <taxon>Pseudomonadota</taxon>
        <taxon>Alphaproteobacteria</taxon>
        <taxon>Rhodobacterales</taxon>
        <taxon>Paracoccaceae</taxon>
        <taxon>Cereibacter</taxon>
    </lineage>
</organism>
<feature type="transmembrane region" description="Helical" evidence="1">
    <location>
        <begin position="198"/>
        <end position="216"/>
    </location>
</feature>
<keyword evidence="1" id="KW-0472">Membrane</keyword>
<evidence type="ECO:0000313" key="2">
    <source>
        <dbReference type="EMBL" id="SNX72908.1"/>
    </source>
</evidence>
<proteinExistence type="predicted"/>
<accession>A0A285D0T0</accession>
<feature type="transmembrane region" description="Helical" evidence="1">
    <location>
        <begin position="236"/>
        <end position="257"/>
    </location>
</feature>
<keyword evidence="1" id="KW-1133">Transmembrane helix</keyword>
<dbReference type="EMBL" id="OAOQ01000013">
    <property type="protein sequence ID" value="SNX72908.1"/>
    <property type="molecule type" value="Genomic_DNA"/>
</dbReference>
<evidence type="ECO:0000313" key="3">
    <source>
        <dbReference type="Proteomes" id="UP000219467"/>
    </source>
</evidence>